<evidence type="ECO:0000313" key="3">
    <source>
        <dbReference type="Proteomes" id="UP001595891"/>
    </source>
</evidence>
<dbReference type="InterPro" id="IPR029039">
    <property type="entry name" value="Flavoprotein-like_sf"/>
</dbReference>
<dbReference type="RefSeq" id="WP_262844489.1">
    <property type="nucleotide sequence ID" value="NZ_JANZYP010000029.1"/>
</dbReference>
<sequence>MTKPTLQIIIGSTRPGRVGGRVAEWFRDRAVAHGDFAVEVLDLAEFGLPLFDEPHHPRLGHYVNQHTKDWSAAVSRGDAYVFVIPEYNHAINAATKNALDYLHSEWAHKPAGIVSYGGVSAGTRAAQMLKQVLAALQMVPLAEAVNIPFVQRLLDGDGNLVPSEVMEAGAITLLDGLAKWTEATTPLRDGRADKAA</sequence>
<name>A0ABV9EIZ5_9ACTN</name>
<comment type="caution">
    <text evidence="2">The sequence shown here is derived from an EMBL/GenBank/DDBJ whole genome shotgun (WGS) entry which is preliminary data.</text>
</comment>
<dbReference type="GO" id="GO:0016491">
    <property type="term" value="F:oxidoreductase activity"/>
    <property type="evidence" value="ECO:0007669"/>
    <property type="project" value="UniProtKB-KW"/>
</dbReference>
<dbReference type="PANTHER" id="PTHR30543">
    <property type="entry name" value="CHROMATE REDUCTASE"/>
    <property type="match status" value="1"/>
</dbReference>
<keyword evidence="3" id="KW-1185">Reference proteome</keyword>
<organism evidence="2 3">
    <name type="scientific">Sphaerisporangium corydalis</name>
    <dbReference type="NCBI Taxonomy" id="1441875"/>
    <lineage>
        <taxon>Bacteria</taxon>
        <taxon>Bacillati</taxon>
        <taxon>Actinomycetota</taxon>
        <taxon>Actinomycetes</taxon>
        <taxon>Streptosporangiales</taxon>
        <taxon>Streptosporangiaceae</taxon>
        <taxon>Sphaerisporangium</taxon>
    </lineage>
</organism>
<evidence type="ECO:0000259" key="1">
    <source>
        <dbReference type="Pfam" id="PF03358"/>
    </source>
</evidence>
<keyword evidence="2" id="KW-0560">Oxidoreductase</keyword>
<dbReference type="InterPro" id="IPR050712">
    <property type="entry name" value="NAD(P)H-dep_reductase"/>
</dbReference>
<dbReference type="EMBL" id="JBHSFN010000011">
    <property type="protein sequence ID" value="MFC4588234.1"/>
    <property type="molecule type" value="Genomic_DNA"/>
</dbReference>
<dbReference type="SUPFAM" id="SSF52218">
    <property type="entry name" value="Flavoproteins"/>
    <property type="match status" value="1"/>
</dbReference>
<dbReference type="PANTHER" id="PTHR30543:SF21">
    <property type="entry name" value="NAD(P)H-DEPENDENT FMN REDUCTASE LOT6"/>
    <property type="match status" value="1"/>
</dbReference>
<proteinExistence type="predicted"/>
<dbReference type="Proteomes" id="UP001595891">
    <property type="component" value="Unassembled WGS sequence"/>
</dbReference>
<protein>
    <submittedName>
        <fullName evidence="2">NADPH-dependent FMN reductase</fullName>
        <ecNumber evidence="2">1.-.-.-</ecNumber>
    </submittedName>
</protein>
<dbReference type="Pfam" id="PF03358">
    <property type="entry name" value="FMN_red"/>
    <property type="match status" value="1"/>
</dbReference>
<dbReference type="InterPro" id="IPR005025">
    <property type="entry name" value="FMN_Rdtase-like_dom"/>
</dbReference>
<accession>A0ABV9EIZ5</accession>
<evidence type="ECO:0000313" key="2">
    <source>
        <dbReference type="EMBL" id="MFC4588234.1"/>
    </source>
</evidence>
<gene>
    <name evidence="2" type="ORF">ACFO8L_19250</name>
</gene>
<feature type="domain" description="NADPH-dependent FMN reductase-like" evidence="1">
    <location>
        <begin position="8"/>
        <end position="149"/>
    </location>
</feature>
<dbReference type="Gene3D" id="3.40.50.360">
    <property type="match status" value="1"/>
</dbReference>
<dbReference type="EC" id="1.-.-.-" evidence="2"/>
<reference evidence="3" key="1">
    <citation type="journal article" date="2019" name="Int. J. Syst. Evol. Microbiol.">
        <title>The Global Catalogue of Microorganisms (GCM) 10K type strain sequencing project: providing services to taxonomists for standard genome sequencing and annotation.</title>
        <authorList>
            <consortium name="The Broad Institute Genomics Platform"/>
            <consortium name="The Broad Institute Genome Sequencing Center for Infectious Disease"/>
            <person name="Wu L."/>
            <person name="Ma J."/>
        </authorList>
    </citation>
    <scope>NUCLEOTIDE SEQUENCE [LARGE SCALE GENOMIC DNA]</scope>
    <source>
        <strain evidence="3">CCUG 49560</strain>
    </source>
</reference>